<dbReference type="GO" id="GO:0045910">
    <property type="term" value="P:negative regulation of DNA recombination"/>
    <property type="evidence" value="ECO:0007669"/>
    <property type="project" value="InterPro"/>
</dbReference>
<evidence type="ECO:0000256" key="4">
    <source>
        <dbReference type="ARBA" id="ARBA00022840"/>
    </source>
</evidence>
<dbReference type="InterPro" id="IPR036063">
    <property type="entry name" value="Smr_dom_sf"/>
</dbReference>
<dbReference type="InterPro" id="IPR000432">
    <property type="entry name" value="DNA_mismatch_repair_MutS_C"/>
</dbReference>
<dbReference type="InterPro" id="IPR046893">
    <property type="entry name" value="MSSS"/>
</dbReference>
<organism evidence="10 11">
    <name type="scientific">Selenomonas flueggei ATCC 43531</name>
    <dbReference type="NCBI Taxonomy" id="638302"/>
    <lineage>
        <taxon>Bacteria</taxon>
        <taxon>Bacillati</taxon>
        <taxon>Bacillota</taxon>
        <taxon>Negativicutes</taxon>
        <taxon>Selenomonadales</taxon>
        <taxon>Selenomonadaceae</taxon>
        <taxon>Selenomonas</taxon>
    </lineage>
</organism>
<keyword evidence="5 7" id="KW-0694">RNA-binding</keyword>
<dbReference type="GO" id="GO:0006298">
    <property type="term" value="P:mismatch repair"/>
    <property type="evidence" value="ECO:0007669"/>
    <property type="project" value="InterPro"/>
</dbReference>
<gene>
    <name evidence="7" type="primary">mutS2</name>
    <name evidence="7" type="synonym">rqcU</name>
    <name evidence="10" type="ORF">HMPREF0908_0701</name>
</gene>
<dbReference type="Proteomes" id="UP000005309">
    <property type="component" value="Unassembled WGS sequence"/>
</dbReference>
<dbReference type="GO" id="GO:0030983">
    <property type="term" value="F:mismatched DNA binding"/>
    <property type="evidence" value="ECO:0007669"/>
    <property type="project" value="InterPro"/>
</dbReference>
<comment type="caution">
    <text evidence="10">The sequence shown here is derived from an EMBL/GenBank/DDBJ whole genome shotgun (WGS) entry which is preliminary data.</text>
</comment>
<evidence type="ECO:0000313" key="11">
    <source>
        <dbReference type="Proteomes" id="UP000005309"/>
    </source>
</evidence>
<sequence length="785" mass="87943">MDTESFKVLEYEKIKARLASYAATAYGKERCSNIMPSSDYDHIAQLHMETEEAVRVAQIQPPPFDGIHHLREILKKAGRGILLELDELRLVKSTIGGMRDVKYFFRDLSADAELLKELARRIEILGMLERNLKAAIDEYGNFRDDASPVLHRITNELRTAQSRVKDRLSSVLHDAAYQKMFQEAIVTVRDERYVIPVKQEYRSQFPGVIHDQSASGATLFIEPLAIVELNNTVRQMGIAREQEILRIMQRLTGEIARSADILSANCTILSDLDLIFARASLAREMRAYPPILNRDGYVYLRRARHPLLPLDKVVPIDIALGKTFSTLLITGPNTGGKTVSMKTLGILALMSQSGCFLPAESGSEIPVYQNIYADIGDEQSIEQSLSTFSAHTRNIVRIIDRATSGDLVLLDEVGAGTDPDEGAALARSIIEHFLMNRIATVATTHYADLKTYAYTQQGVENASVEFDLKTLRPTYRLLIGIPGASNAFSISRQLGLSEEIVARAEEYVSEDHAHFETVVHDLECAKTIYEEKNQLLYKKETDIGRAEERLRAERAAFEQSKKELFHKAREEANNIVREARRIAEETIKSLKEQFDDHGIKERQKAIHEARSRLNETYIHDMPQKNPSIGKDIHPGDVQIGDTVYIRTLAQEGTVLSLQGEELTVQVGGLRTIVKMSACSFIGHRERKNHVNKVHASGAMTKKAAEIRPQIDVRGMTVYEAESVLEKFIDDAVFSGLSTVLVIHGKGTGTLRLGLWDYFKRHCSVCSFSFADISEGGMGATIVKLK</sequence>
<dbReference type="SUPFAM" id="SSF48334">
    <property type="entry name" value="DNA repair protein MutS, domain III"/>
    <property type="match status" value="1"/>
</dbReference>
<proteinExistence type="inferred from homology"/>
<keyword evidence="3 7" id="KW-0378">Hydrolase</keyword>
<dbReference type="GO" id="GO:0043023">
    <property type="term" value="F:ribosomal large subunit binding"/>
    <property type="evidence" value="ECO:0007669"/>
    <property type="project" value="UniProtKB-UniRule"/>
</dbReference>
<dbReference type="EMBL" id="ACLA01000010">
    <property type="protein sequence ID" value="EEQ48971.1"/>
    <property type="molecule type" value="Genomic_DNA"/>
</dbReference>
<accession>C4V2F7</accession>
<keyword evidence="7" id="KW-0540">Nuclease</keyword>
<evidence type="ECO:0000256" key="6">
    <source>
        <dbReference type="ARBA" id="ARBA00023125"/>
    </source>
</evidence>
<evidence type="ECO:0000256" key="2">
    <source>
        <dbReference type="ARBA" id="ARBA00022741"/>
    </source>
</evidence>
<name>C4V2F7_9FIRM</name>
<keyword evidence="1 7" id="KW-0699">rRNA-binding</keyword>
<dbReference type="PANTHER" id="PTHR48466">
    <property type="entry name" value="OS10G0509000 PROTEIN-RELATED"/>
    <property type="match status" value="1"/>
</dbReference>
<evidence type="ECO:0000256" key="1">
    <source>
        <dbReference type="ARBA" id="ARBA00022730"/>
    </source>
</evidence>
<dbReference type="STRING" id="638302.HMPREF0908_0701"/>
<dbReference type="eggNOG" id="COG1193">
    <property type="taxonomic scope" value="Bacteria"/>
</dbReference>
<dbReference type="Pfam" id="PF01713">
    <property type="entry name" value="Smr"/>
    <property type="match status" value="1"/>
</dbReference>
<protein>
    <recommendedName>
        <fullName evidence="7">Endonuclease MutS2</fullName>
        <ecNumber evidence="7">3.1.-.-</ecNumber>
    </recommendedName>
    <alternativeName>
        <fullName evidence="7">Ribosome-associated protein quality control-upstream factor</fullName>
        <shortName evidence="7">RQC-upstream factor</shortName>
        <shortName evidence="7">RqcU</shortName>
        <ecNumber evidence="7">3.6.4.-</ecNumber>
    </alternativeName>
</protein>
<keyword evidence="2 7" id="KW-0547">Nucleotide-binding</keyword>
<feature type="domain" description="Smr" evidence="9">
    <location>
        <begin position="710"/>
        <end position="785"/>
    </location>
</feature>
<dbReference type="InterPro" id="IPR027417">
    <property type="entry name" value="P-loop_NTPase"/>
</dbReference>
<dbReference type="SMART" id="SM00534">
    <property type="entry name" value="MUTSac"/>
    <property type="match status" value="1"/>
</dbReference>
<comment type="function">
    <text evidence="7">Endonuclease that is involved in the suppression of homologous recombination and thus may have a key role in the control of bacterial genetic diversity.</text>
</comment>
<dbReference type="Pfam" id="PF20297">
    <property type="entry name" value="MSSS"/>
    <property type="match status" value="1"/>
</dbReference>
<dbReference type="GO" id="GO:0072344">
    <property type="term" value="P:rescue of stalled ribosome"/>
    <property type="evidence" value="ECO:0007669"/>
    <property type="project" value="UniProtKB-UniRule"/>
</dbReference>
<dbReference type="SMART" id="SM00533">
    <property type="entry name" value="MUTSd"/>
    <property type="match status" value="1"/>
</dbReference>
<dbReference type="EC" id="3.1.-.-" evidence="7"/>
<comment type="subunit">
    <text evidence="7">Homodimer. Binds to stalled ribosomes, contacting rRNA.</text>
</comment>
<dbReference type="CDD" id="cd03280">
    <property type="entry name" value="ABC_MutS2"/>
    <property type="match status" value="1"/>
</dbReference>
<dbReference type="SUPFAM" id="SSF160443">
    <property type="entry name" value="SMR domain-like"/>
    <property type="match status" value="1"/>
</dbReference>
<dbReference type="GO" id="GO:0140664">
    <property type="term" value="F:ATP-dependent DNA damage sensor activity"/>
    <property type="evidence" value="ECO:0007669"/>
    <property type="project" value="InterPro"/>
</dbReference>
<dbReference type="Gene3D" id="3.30.1370.110">
    <property type="match status" value="1"/>
</dbReference>
<dbReference type="GO" id="GO:0005524">
    <property type="term" value="F:ATP binding"/>
    <property type="evidence" value="ECO:0007669"/>
    <property type="project" value="UniProtKB-UniRule"/>
</dbReference>
<feature type="binding site" evidence="7">
    <location>
        <begin position="331"/>
        <end position="338"/>
    </location>
    <ligand>
        <name>ATP</name>
        <dbReference type="ChEBI" id="CHEBI:30616"/>
    </ligand>
</feature>
<dbReference type="PANTHER" id="PTHR48466:SF2">
    <property type="entry name" value="OS10G0509000 PROTEIN"/>
    <property type="match status" value="1"/>
</dbReference>
<dbReference type="InterPro" id="IPR005747">
    <property type="entry name" value="MutS2"/>
</dbReference>
<keyword evidence="7" id="KW-0255">Endonuclease</keyword>
<dbReference type="HOGENOM" id="CLU_011252_2_1_9"/>
<dbReference type="GO" id="GO:0004519">
    <property type="term" value="F:endonuclease activity"/>
    <property type="evidence" value="ECO:0007669"/>
    <property type="project" value="UniProtKB-UniRule"/>
</dbReference>
<evidence type="ECO:0000259" key="9">
    <source>
        <dbReference type="PROSITE" id="PS50828"/>
    </source>
</evidence>
<dbReference type="GO" id="GO:0016887">
    <property type="term" value="F:ATP hydrolysis activity"/>
    <property type="evidence" value="ECO:0007669"/>
    <property type="project" value="InterPro"/>
</dbReference>
<dbReference type="PROSITE" id="PS50828">
    <property type="entry name" value="SMR"/>
    <property type="match status" value="1"/>
</dbReference>
<dbReference type="InterPro" id="IPR036187">
    <property type="entry name" value="DNA_mismatch_repair_MutS_sf"/>
</dbReference>
<dbReference type="RefSeq" id="WP_006689436.1">
    <property type="nucleotide sequence ID" value="NZ_GG694006.1"/>
</dbReference>
<keyword evidence="4 7" id="KW-0067">ATP-binding</keyword>
<keyword evidence="8" id="KW-0175">Coiled coil</keyword>
<evidence type="ECO:0000256" key="3">
    <source>
        <dbReference type="ARBA" id="ARBA00022801"/>
    </source>
</evidence>
<dbReference type="NCBIfam" id="TIGR01069">
    <property type="entry name" value="mutS2"/>
    <property type="match status" value="1"/>
</dbReference>
<dbReference type="Gene3D" id="3.40.50.300">
    <property type="entry name" value="P-loop containing nucleotide triphosphate hydrolases"/>
    <property type="match status" value="1"/>
</dbReference>
<keyword evidence="6 7" id="KW-0238">DNA-binding</keyword>
<dbReference type="InterPro" id="IPR045076">
    <property type="entry name" value="MutS"/>
</dbReference>
<dbReference type="GO" id="GO:0019843">
    <property type="term" value="F:rRNA binding"/>
    <property type="evidence" value="ECO:0007669"/>
    <property type="project" value="UniProtKB-UniRule"/>
</dbReference>
<keyword evidence="11" id="KW-1185">Reference proteome</keyword>
<dbReference type="FunFam" id="3.40.50.300:FF:000830">
    <property type="entry name" value="Endonuclease MutS2"/>
    <property type="match status" value="1"/>
</dbReference>
<evidence type="ECO:0000313" key="10">
    <source>
        <dbReference type="EMBL" id="EEQ48971.1"/>
    </source>
</evidence>
<evidence type="ECO:0000256" key="5">
    <source>
        <dbReference type="ARBA" id="ARBA00022884"/>
    </source>
</evidence>
<dbReference type="InterPro" id="IPR007696">
    <property type="entry name" value="DNA_mismatch_repair_MutS_core"/>
</dbReference>
<evidence type="ECO:0000256" key="7">
    <source>
        <dbReference type="HAMAP-Rule" id="MF_00092"/>
    </source>
</evidence>
<dbReference type="EC" id="3.6.4.-" evidence="7"/>
<evidence type="ECO:0000256" key="8">
    <source>
        <dbReference type="SAM" id="Coils"/>
    </source>
</evidence>
<comment type="function">
    <text evidence="7">Acts as a ribosome collision sensor, splitting the ribosome into its 2 subunits. Detects stalled/collided 70S ribosomes which it binds and splits by an ATP-hydrolysis driven conformational change. Acts upstream of the ribosome quality control system (RQC), a ribosome-associated complex that mediates the extraction of incompletely synthesized nascent chains from stalled ribosomes and their subsequent degradation. Probably generates substrates for RQC.</text>
</comment>
<dbReference type="Pfam" id="PF00488">
    <property type="entry name" value="MutS_V"/>
    <property type="match status" value="1"/>
</dbReference>
<reference evidence="10 11" key="1">
    <citation type="submission" date="2009-04" db="EMBL/GenBank/DDBJ databases">
        <authorList>
            <person name="Qin X."/>
            <person name="Bachman B."/>
            <person name="Battles P."/>
            <person name="Bell A."/>
            <person name="Bess C."/>
            <person name="Bickham C."/>
            <person name="Chaboub L."/>
            <person name="Chen D."/>
            <person name="Coyle M."/>
            <person name="Deiros D.R."/>
            <person name="Dinh H."/>
            <person name="Forbes L."/>
            <person name="Fowler G."/>
            <person name="Francisco L."/>
            <person name="Fu Q."/>
            <person name="Gubbala S."/>
            <person name="Hale W."/>
            <person name="Han Y."/>
            <person name="Hemphill L."/>
            <person name="Highlander S.K."/>
            <person name="Hirani K."/>
            <person name="Hogues M."/>
            <person name="Jackson L."/>
            <person name="Jakkamsetti A."/>
            <person name="Javaid M."/>
            <person name="Jiang H."/>
            <person name="Korchina V."/>
            <person name="Kovar C."/>
            <person name="Lara F."/>
            <person name="Lee S."/>
            <person name="Mata R."/>
            <person name="Mathew T."/>
            <person name="Moen C."/>
            <person name="Morales K."/>
            <person name="Munidasa M."/>
            <person name="Nazareth L."/>
            <person name="Ngo R."/>
            <person name="Nguyen L."/>
            <person name="Okwuonu G."/>
            <person name="Ongeri F."/>
            <person name="Patil S."/>
            <person name="Petrosino J."/>
            <person name="Pham C."/>
            <person name="Pham P."/>
            <person name="Pu L.-L."/>
            <person name="Puazo M."/>
            <person name="Raj R."/>
            <person name="Reid J."/>
            <person name="Rouhana J."/>
            <person name="Saada N."/>
            <person name="Shang Y."/>
            <person name="Simmons D."/>
            <person name="Thornton R."/>
            <person name="Warren J."/>
            <person name="Weissenberger G."/>
            <person name="Zhang J."/>
            <person name="Zhang L."/>
            <person name="Zhou C."/>
            <person name="Zhu D."/>
            <person name="Muzny D."/>
            <person name="Worley K."/>
            <person name="Gibbs R."/>
        </authorList>
    </citation>
    <scope>NUCLEOTIDE SEQUENCE [LARGE SCALE GENOMIC DNA]</scope>
    <source>
        <strain evidence="10 11">ATCC 43531</strain>
    </source>
</reference>
<dbReference type="PIRSF" id="PIRSF005814">
    <property type="entry name" value="MutS_YshD"/>
    <property type="match status" value="1"/>
</dbReference>
<dbReference type="InterPro" id="IPR002625">
    <property type="entry name" value="Smr_dom"/>
</dbReference>
<dbReference type="SUPFAM" id="SSF52540">
    <property type="entry name" value="P-loop containing nucleoside triphosphate hydrolases"/>
    <property type="match status" value="1"/>
</dbReference>
<dbReference type="OrthoDB" id="9808166at2"/>
<feature type="coiled-coil region" evidence="8">
    <location>
        <begin position="543"/>
        <end position="593"/>
    </location>
</feature>
<dbReference type="HAMAP" id="MF_00092">
    <property type="entry name" value="MutS2"/>
    <property type="match status" value="1"/>
</dbReference>
<dbReference type="AlphaFoldDB" id="C4V2F7"/>
<comment type="similarity">
    <text evidence="7">Belongs to the DNA mismatch repair MutS family. MutS2 subfamily.</text>
</comment>
<dbReference type="SMART" id="SM00463">
    <property type="entry name" value="SMR"/>
    <property type="match status" value="1"/>
</dbReference>